<dbReference type="InterPro" id="IPR050208">
    <property type="entry name" value="MHC_class-I_related"/>
</dbReference>
<protein>
    <recommendedName>
        <fullName evidence="2">MHC class I-like antigen recognition-like domain-containing protein</fullName>
    </recommendedName>
</protein>
<feature type="domain" description="MHC class I-like antigen recognition-like" evidence="2">
    <location>
        <begin position="17"/>
        <end position="74"/>
    </location>
</feature>
<dbReference type="GO" id="GO:0005615">
    <property type="term" value="C:extracellular space"/>
    <property type="evidence" value="ECO:0007669"/>
    <property type="project" value="TreeGrafter"/>
</dbReference>
<dbReference type="OrthoDB" id="8936769at2759"/>
<dbReference type="SUPFAM" id="SSF54452">
    <property type="entry name" value="MHC antigen-recognition domain"/>
    <property type="match status" value="1"/>
</dbReference>
<keyword evidence="4" id="KW-1185">Reference proteome</keyword>
<dbReference type="EMBL" id="JAFBMS010000011">
    <property type="protein sequence ID" value="KAG9348204.1"/>
    <property type="molecule type" value="Genomic_DNA"/>
</dbReference>
<sequence length="185" mass="20926">MRTCQLEGYRVEWVSDLVRYDGVDYLRLDGSTDTWMAAVPQAQVLQQLWAGDAEHARSERACLENSCTEMLKDLTQNSLSSVESPVQNSTKPIPPSVLLQCPRAQGFLEVLWAHSFTIPQTSVRSATKQTDTRSSEMASQISCHCLHLKCWLVKGSFCHFTDTRFHLTTPLSNSQFQYNAHNSRV</sequence>
<dbReference type="GO" id="GO:0006955">
    <property type="term" value="P:immune response"/>
    <property type="evidence" value="ECO:0007669"/>
    <property type="project" value="TreeGrafter"/>
</dbReference>
<evidence type="ECO:0000313" key="3">
    <source>
        <dbReference type="EMBL" id="KAG9348204.1"/>
    </source>
</evidence>
<comment type="caution">
    <text evidence="3">The sequence shown here is derived from an EMBL/GenBank/DDBJ whole genome shotgun (WGS) entry which is preliminary data.</text>
</comment>
<dbReference type="AlphaFoldDB" id="A0A8T2P6P1"/>
<dbReference type="Pfam" id="PF00129">
    <property type="entry name" value="MHC_I"/>
    <property type="match status" value="1"/>
</dbReference>
<organism evidence="3 4">
    <name type="scientific">Albula glossodonta</name>
    <name type="common">roundjaw bonefish</name>
    <dbReference type="NCBI Taxonomy" id="121402"/>
    <lineage>
        <taxon>Eukaryota</taxon>
        <taxon>Metazoa</taxon>
        <taxon>Chordata</taxon>
        <taxon>Craniata</taxon>
        <taxon>Vertebrata</taxon>
        <taxon>Euteleostomi</taxon>
        <taxon>Actinopterygii</taxon>
        <taxon>Neopterygii</taxon>
        <taxon>Teleostei</taxon>
        <taxon>Albuliformes</taxon>
        <taxon>Albulidae</taxon>
        <taxon>Albula</taxon>
    </lineage>
</organism>
<dbReference type="InterPro" id="IPR011161">
    <property type="entry name" value="MHC_I-like_Ag-recog"/>
</dbReference>
<keyword evidence="1" id="KW-0325">Glycoprotein</keyword>
<dbReference type="GO" id="GO:0009897">
    <property type="term" value="C:external side of plasma membrane"/>
    <property type="evidence" value="ECO:0007669"/>
    <property type="project" value="TreeGrafter"/>
</dbReference>
<dbReference type="InterPro" id="IPR011162">
    <property type="entry name" value="MHC_I/II-like_Ag-recog"/>
</dbReference>
<proteinExistence type="predicted"/>
<dbReference type="PANTHER" id="PTHR16675">
    <property type="entry name" value="MHC CLASS I-RELATED"/>
    <property type="match status" value="1"/>
</dbReference>
<reference evidence="3" key="1">
    <citation type="thesis" date="2021" institute="BYU ScholarsArchive" country="Provo, UT, USA">
        <title>Applications of and Algorithms for Genome Assembly and Genomic Analyses with an Emphasis on Marine Teleosts.</title>
        <authorList>
            <person name="Pickett B.D."/>
        </authorList>
    </citation>
    <scope>NUCLEOTIDE SEQUENCE</scope>
    <source>
        <strain evidence="3">HI-2016</strain>
    </source>
</reference>
<name>A0A8T2P6P1_9TELE</name>
<dbReference type="Gene3D" id="3.30.500.10">
    <property type="entry name" value="MHC class I-like antigen recognition-like"/>
    <property type="match status" value="1"/>
</dbReference>
<evidence type="ECO:0000256" key="1">
    <source>
        <dbReference type="ARBA" id="ARBA00023180"/>
    </source>
</evidence>
<accession>A0A8T2P6P1</accession>
<dbReference type="Proteomes" id="UP000824540">
    <property type="component" value="Unassembled WGS sequence"/>
</dbReference>
<dbReference type="PANTHER" id="PTHR16675:SF237">
    <property type="entry name" value="MHC CLASS I ANTIGEN TRANSCRIPT VARIANT 1-RELATED"/>
    <property type="match status" value="1"/>
</dbReference>
<evidence type="ECO:0000259" key="2">
    <source>
        <dbReference type="Pfam" id="PF00129"/>
    </source>
</evidence>
<evidence type="ECO:0000313" key="4">
    <source>
        <dbReference type="Proteomes" id="UP000824540"/>
    </source>
</evidence>
<gene>
    <name evidence="3" type="ORF">JZ751_001939</name>
</gene>
<dbReference type="InterPro" id="IPR037055">
    <property type="entry name" value="MHC_I-like_Ag-recog_sf"/>
</dbReference>